<reference evidence="1 2" key="1">
    <citation type="submission" date="2023-08" db="EMBL/GenBank/DDBJ databases">
        <title>A Necator americanus chromosomal reference genome.</title>
        <authorList>
            <person name="Ilik V."/>
            <person name="Petrzelkova K.J."/>
            <person name="Pardy F."/>
            <person name="Fuh T."/>
            <person name="Niatou-Singa F.S."/>
            <person name="Gouil Q."/>
            <person name="Baker L."/>
            <person name="Ritchie M.E."/>
            <person name="Jex A.R."/>
            <person name="Gazzola D."/>
            <person name="Li H."/>
            <person name="Toshio Fujiwara R."/>
            <person name="Zhan B."/>
            <person name="Aroian R.V."/>
            <person name="Pafco B."/>
            <person name="Schwarz E.M."/>
        </authorList>
    </citation>
    <scope>NUCLEOTIDE SEQUENCE [LARGE SCALE GENOMIC DNA]</scope>
    <source>
        <strain evidence="1 2">Aroian</strain>
        <tissue evidence="1">Whole animal</tissue>
    </source>
</reference>
<keyword evidence="2" id="KW-1185">Reference proteome</keyword>
<organism evidence="1 2">
    <name type="scientific">Necator americanus</name>
    <name type="common">Human hookworm</name>
    <dbReference type="NCBI Taxonomy" id="51031"/>
    <lineage>
        <taxon>Eukaryota</taxon>
        <taxon>Metazoa</taxon>
        <taxon>Ecdysozoa</taxon>
        <taxon>Nematoda</taxon>
        <taxon>Chromadorea</taxon>
        <taxon>Rhabditida</taxon>
        <taxon>Rhabditina</taxon>
        <taxon>Rhabditomorpha</taxon>
        <taxon>Strongyloidea</taxon>
        <taxon>Ancylostomatidae</taxon>
        <taxon>Bunostominae</taxon>
        <taxon>Necator</taxon>
    </lineage>
</organism>
<proteinExistence type="predicted"/>
<comment type="caution">
    <text evidence="1">The sequence shown here is derived from an EMBL/GenBank/DDBJ whole genome shotgun (WGS) entry which is preliminary data.</text>
</comment>
<sequence length="78" mass="9024">MIRDSRGYLNKAWEETARRRVNDETLKRNSLQVGVHLIRDFTAHSMPETNQAILLSIGDVFEIFIGDRMIQTPEEPPV</sequence>
<gene>
    <name evidence="1" type="primary">Necator_chrX.g26400</name>
    <name evidence="1" type="ORF">RB195_026233</name>
</gene>
<protein>
    <submittedName>
        <fullName evidence="1">Uncharacterized protein</fullName>
    </submittedName>
</protein>
<evidence type="ECO:0000313" key="2">
    <source>
        <dbReference type="Proteomes" id="UP001303046"/>
    </source>
</evidence>
<name>A0ABR1EVZ4_NECAM</name>
<dbReference type="EMBL" id="JAVFWL010000006">
    <property type="protein sequence ID" value="KAK6766834.1"/>
    <property type="molecule type" value="Genomic_DNA"/>
</dbReference>
<accession>A0ABR1EVZ4</accession>
<dbReference type="Proteomes" id="UP001303046">
    <property type="component" value="Unassembled WGS sequence"/>
</dbReference>
<evidence type="ECO:0000313" key="1">
    <source>
        <dbReference type="EMBL" id="KAK6766834.1"/>
    </source>
</evidence>